<evidence type="ECO:0000313" key="5">
    <source>
        <dbReference type="Proteomes" id="UP000018467"/>
    </source>
</evidence>
<reference evidence="4" key="3">
    <citation type="submission" date="2025-08" db="UniProtKB">
        <authorList>
            <consortium name="Ensembl"/>
        </authorList>
    </citation>
    <scope>IDENTIFICATION</scope>
</reference>
<dbReference type="FunCoup" id="A0A3B1ISS3">
    <property type="interactions" value="598"/>
</dbReference>
<dbReference type="SUPFAM" id="SSF54117">
    <property type="entry name" value="Interleukin 8-like chemokines"/>
    <property type="match status" value="1"/>
</dbReference>
<protein>
    <recommendedName>
        <fullName evidence="3">Chemokine interleukin-8-like domain-containing protein</fullName>
    </recommendedName>
</protein>
<organism evidence="4 5">
    <name type="scientific">Astyanax mexicanus</name>
    <name type="common">Blind cave fish</name>
    <name type="synonym">Astyanax fasciatus mexicanus</name>
    <dbReference type="NCBI Taxonomy" id="7994"/>
    <lineage>
        <taxon>Eukaryota</taxon>
        <taxon>Metazoa</taxon>
        <taxon>Chordata</taxon>
        <taxon>Craniata</taxon>
        <taxon>Vertebrata</taxon>
        <taxon>Euteleostomi</taxon>
        <taxon>Actinopterygii</taxon>
        <taxon>Neopterygii</taxon>
        <taxon>Teleostei</taxon>
        <taxon>Ostariophysi</taxon>
        <taxon>Characiformes</taxon>
        <taxon>Characoidei</taxon>
        <taxon>Acestrorhamphidae</taxon>
        <taxon>Acestrorhamphinae</taxon>
        <taxon>Astyanax</taxon>
    </lineage>
</organism>
<evidence type="ECO:0000256" key="1">
    <source>
        <dbReference type="ARBA" id="ARBA00022514"/>
    </source>
</evidence>
<proteinExistence type="predicted"/>
<dbReference type="AlphaFoldDB" id="A0A3B1ISS3"/>
<dbReference type="GO" id="GO:0005615">
    <property type="term" value="C:extracellular space"/>
    <property type="evidence" value="ECO:0007669"/>
    <property type="project" value="UniProtKB-KW"/>
</dbReference>
<keyword evidence="2" id="KW-1133">Transmembrane helix</keyword>
<dbReference type="GO" id="GO:0006955">
    <property type="term" value="P:immune response"/>
    <property type="evidence" value="ECO:0007669"/>
    <property type="project" value="InterPro"/>
</dbReference>
<evidence type="ECO:0000313" key="4">
    <source>
        <dbReference type="Ensembl" id="ENSAMXP00000032751.1"/>
    </source>
</evidence>
<reference evidence="5" key="2">
    <citation type="journal article" date="2014" name="Nat. Commun.">
        <title>The cavefish genome reveals candidate genes for eye loss.</title>
        <authorList>
            <person name="McGaugh S.E."/>
            <person name="Gross J.B."/>
            <person name="Aken B."/>
            <person name="Blin M."/>
            <person name="Borowsky R."/>
            <person name="Chalopin D."/>
            <person name="Hinaux H."/>
            <person name="Jeffery W.R."/>
            <person name="Keene A."/>
            <person name="Ma L."/>
            <person name="Minx P."/>
            <person name="Murphy D."/>
            <person name="O'Quin K.E."/>
            <person name="Retaux S."/>
            <person name="Rohner N."/>
            <person name="Searle S.M."/>
            <person name="Stahl B.A."/>
            <person name="Tabin C."/>
            <person name="Volff J.N."/>
            <person name="Yoshizawa M."/>
            <person name="Warren W.C."/>
        </authorList>
    </citation>
    <scope>NUCLEOTIDE SEQUENCE [LARGE SCALE GENOMIC DNA]</scope>
    <source>
        <strain evidence="5">female</strain>
    </source>
</reference>
<keyword evidence="1" id="KW-0202">Cytokine</keyword>
<reference evidence="5" key="1">
    <citation type="submission" date="2013-03" db="EMBL/GenBank/DDBJ databases">
        <authorList>
            <person name="Jeffery W."/>
            <person name="Warren W."/>
            <person name="Wilson R.K."/>
        </authorList>
    </citation>
    <scope>NUCLEOTIDE SEQUENCE</scope>
    <source>
        <strain evidence="5">female</strain>
    </source>
</reference>
<feature type="transmembrane region" description="Helical" evidence="2">
    <location>
        <begin position="6"/>
        <end position="24"/>
    </location>
</feature>
<name>A0A3B1ISS3_ASTMX</name>
<dbReference type="InterPro" id="IPR036048">
    <property type="entry name" value="Interleukin_8-like_sf"/>
</dbReference>
<dbReference type="Pfam" id="PF00048">
    <property type="entry name" value="IL8"/>
    <property type="match status" value="1"/>
</dbReference>
<evidence type="ECO:0000259" key="3">
    <source>
        <dbReference type="Pfam" id="PF00048"/>
    </source>
</evidence>
<dbReference type="Bgee" id="ENSAMXG00000034922">
    <property type="expression patterns" value="Expressed in zone of skin and 11 other cell types or tissues"/>
</dbReference>
<dbReference type="GO" id="GO:0008009">
    <property type="term" value="F:chemokine activity"/>
    <property type="evidence" value="ECO:0007669"/>
    <property type="project" value="InterPro"/>
</dbReference>
<evidence type="ECO:0000256" key="2">
    <source>
        <dbReference type="SAM" id="Phobius"/>
    </source>
</evidence>
<dbReference type="Ensembl" id="ENSAMXT00000051161.1">
    <property type="protein sequence ID" value="ENSAMXP00000032751.1"/>
    <property type="gene ID" value="ENSAMXG00000034922.1"/>
</dbReference>
<dbReference type="InterPro" id="IPR001811">
    <property type="entry name" value="Chemokine_IL8-like_dom"/>
</dbReference>
<dbReference type="Gene3D" id="2.40.50.40">
    <property type="match status" value="1"/>
</dbReference>
<accession>A0A3B1ISS3</accession>
<dbReference type="Proteomes" id="UP000018467">
    <property type="component" value="Unassembled WGS sequence"/>
</dbReference>
<keyword evidence="2" id="KW-0472">Membrane</keyword>
<dbReference type="GeneTree" id="ENSGT01010000222762"/>
<feature type="domain" description="Chemokine interleukin-8-like" evidence="3">
    <location>
        <begin position="21"/>
        <end position="78"/>
    </location>
</feature>
<dbReference type="InParanoid" id="A0A3B1ISS3"/>
<sequence>SAQRSLINYIYICFFIIILINCCVQTSRIPLSILQEVEKVEVQSRHGACEIDALVLHHNGKKYCAKPRAKKVLETLRHIKLGTQHMA</sequence>
<keyword evidence="5" id="KW-1185">Reference proteome</keyword>
<reference evidence="4" key="4">
    <citation type="submission" date="2025-09" db="UniProtKB">
        <authorList>
            <consortium name="Ensembl"/>
        </authorList>
    </citation>
    <scope>IDENTIFICATION</scope>
</reference>
<keyword evidence="2" id="KW-0812">Transmembrane</keyword>